<name>A0AC35TV13_9BILA</name>
<protein>
    <submittedName>
        <fullName evidence="2">VWFA domain-containing protein</fullName>
    </submittedName>
</protein>
<evidence type="ECO:0000313" key="1">
    <source>
        <dbReference type="Proteomes" id="UP000095286"/>
    </source>
</evidence>
<evidence type="ECO:0000313" key="2">
    <source>
        <dbReference type="WBParaSite" id="RSKR_0000465200.1"/>
    </source>
</evidence>
<proteinExistence type="predicted"/>
<dbReference type="Proteomes" id="UP000095286">
    <property type="component" value="Unplaced"/>
</dbReference>
<reference evidence="2" key="1">
    <citation type="submission" date="2016-11" db="UniProtKB">
        <authorList>
            <consortium name="WormBaseParasite"/>
        </authorList>
    </citation>
    <scope>IDENTIFICATION</scope>
    <source>
        <strain evidence="2">KR3021</strain>
    </source>
</reference>
<sequence length="489" mass="54426">MRLLYSFLLLSGFVGQASATCKCSTFLKPNLISQYDYSVLHYPRDNVTAMPCNPVKCIYTLGINELHGITGNIYYVRNFEKSKATLKFYNGNDLSTTPYFELDQNTKNSDLIVTRPSYDQFITIVLDVNNTVAKDFPTFIYYATGGKQGTTTTTTTTLSPIIVDTPVGSDSVAVVPPNVKFEGDIALLLDINSRNFTKLTEIAQDLINSVIITPFVDSQDARINVMLYNNGNVLPYGWNLDKTVLNLVVANLPRTLENNPNITSIISLGQFLSTQFLESKLTRQNVQRVALFVSDNEILQFDSNNTTSTVNYFDQNDIHPVFVNFNDNLSAKEAYDLANIKFSGSGSNSLVLQSFTNTYNLLNSILLNGNVLCNANGLISSSQNSISIPAVDQEKRYCNNMNVVTYCDIIDLAKPIGISIKQLDVEPQQDSVKVFDDKDSLQEFLSGRKINNLNLSVSKSVFVKVVFTTNQDKIFNGAKFTFDNCIIRA</sequence>
<organism evidence="1 2">
    <name type="scientific">Rhabditophanes sp. KR3021</name>
    <dbReference type="NCBI Taxonomy" id="114890"/>
    <lineage>
        <taxon>Eukaryota</taxon>
        <taxon>Metazoa</taxon>
        <taxon>Ecdysozoa</taxon>
        <taxon>Nematoda</taxon>
        <taxon>Chromadorea</taxon>
        <taxon>Rhabditida</taxon>
        <taxon>Tylenchina</taxon>
        <taxon>Panagrolaimomorpha</taxon>
        <taxon>Strongyloidoidea</taxon>
        <taxon>Alloionematidae</taxon>
        <taxon>Rhabditophanes</taxon>
    </lineage>
</organism>
<accession>A0AC35TV13</accession>
<dbReference type="WBParaSite" id="RSKR_0000465200.1">
    <property type="protein sequence ID" value="RSKR_0000465200.1"/>
    <property type="gene ID" value="RSKR_0000465200"/>
</dbReference>